<dbReference type="EMBL" id="CP075587">
    <property type="protein sequence ID" value="QYF48800.1"/>
    <property type="molecule type" value="Genomic_DNA"/>
</dbReference>
<dbReference type="Gene3D" id="2.40.30.10">
    <property type="entry name" value="Translation factors"/>
    <property type="match status" value="1"/>
</dbReference>
<dbReference type="Gene3D" id="3.30.70.240">
    <property type="match status" value="1"/>
</dbReference>
<dbReference type="CDD" id="cd01891">
    <property type="entry name" value="TypA_BipA"/>
    <property type="match status" value="1"/>
</dbReference>
<keyword evidence="1 2" id="KW-0342">GTP-binding</keyword>
<feature type="binding site" evidence="2">
    <location>
        <begin position="136"/>
        <end position="139"/>
    </location>
    <ligand>
        <name>GTP</name>
        <dbReference type="ChEBI" id="CHEBI:37565"/>
    </ligand>
</feature>
<organism evidence="4 5">
    <name type="scientific">Candidatus Rhabdochlamydia oedothoracis</name>
    <dbReference type="NCBI Taxonomy" id="2720720"/>
    <lineage>
        <taxon>Bacteria</taxon>
        <taxon>Pseudomonadati</taxon>
        <taxon>Chlamydiota</taxon>
        <taxon>Chlamydiia</taxon>
        <taxon>Parachlamydiales</taxon>
        <taxon>Candidatus Rhabdochlamydiaceae</taxon>
        <taxon>Candidatus Rhabdochlamydia</taxon>
    </lineage>
</organism>
<dbReference type="SMART" id="SM00838">
    <property type="entry name" value="EFG_C"/>
    <property type="match status" value="1"/>
</dbReference>
<keyword evidence="2" id="KW-0694">RNA-binding</keyword>
<dbReference type="InterPro" id="IPR006298">
    <property type="entry name" value="BipA"/>
</dbReference>
<dbReference type="Pfam" id="PF03144">
    <property type="entry name" value="GTP_EFTU_D2"/>
    <property type="match status" value="1"/>
</dbReference>
<dbReference type="CDD" id="cd03691">
    <property type="entry name" value="BipA_TypA_II"/>
    <property type="match status" value="1"/>
</dbReference>
<dbReference type="InterPro" id="IPR000795">
    <property type="entry name" value="T_Tr_GTP-bd_dom"/>
</dbReference>
<reference evidence="4 5" key="1">
    <citation type="journal article" date="2022" name="bioRxiv">
        <title>Ecology and evolution of chlamydial symbionts of arthropods.</title>
        <authorList>
            <person name="Halter T."/>
            <person name="Koestlbacher S."/>
            <person name="Collingro A."/>
            <person name="Sixt B.S."/>
            <person name="Toenshoff E.R."/>
            <person name="Hendrickx F."/>
            <person name="Kostanjsek R."/>
            <person name="Horn M."/>
        </authorList>
    </citation>
    <scope>NUCLEOTIDE SEQUENCE [LARGE SCALE GENOMIC DNA]</scope>
    <source>
        <strain evidence="4">W744xW776</strain>
    </source>
</reference>
<dbReference type="InterPro" id="IPR009000">
    <property type="entry name" value="Transl_B-barrel_sf"/>
</dbReference>
<dbReference type="InterPro" id="IPR047041">
    <property type="entry name" value="BipA_GTP-bd_dom"/>
</dbReference>
<dbReference type="InterPro" id="IPR004161">
    <property type="entry name" value="EFTu-like_2"/>
</dbReference>
<dbReference type="Pfam" id="PF21018">
    <property type="entry name" value="BipA_C"/>
    <property type="match status" value="1"/>
</dbReference>
<comment type="similarity">
    <text evidence="2">Belongs to the TRAFAC class translation factor GTPase superfamily. Classic translation factor GTPase family. BipA subfamily.</text>
</comment>
<proteinExistence type="inferred from homology"/>
<dbReference type="SUPFAM" id="SSF50447">
    <property type="entry name" value="Translation proteins"/>
    <property type="match status" value="1"/>
</dbReference>
<evidence type="ECO:0000313" key="5">
    <source>
        <dbReference type="Proteomes" id="UP000826014"/>
    </source>
</evidence>
<name>A0ABX8V5R4_9BACT</name>
<dbReference type="InterPro" id="IPR035647">
    <property type="entry name" value="EFG_III/V"/>
</dbReference>
<keyword evidence="2" id="KW-0690">Ribosome biogenesis</keyword>
<dbReference type="InterPro" id="IPR005225">
    <property type="entry name" value="Small_GTP-bd"/>
</dbReference>
<dbReference type="CDD" id="cd03710">
    <property type="entry name" value="BipA_TypA_C"/>
    <property type="match status" value="1"/>
</dbReference>
<keyword evidence="2" id="KW-0963">Cytoplasm</keyword>
<dbReference type="RefSeq" id="WP_215217255.1">
    <property type="nucleotide sequence ID" value="NZ_CP075587.1"/>
</dbReference>
<keyword evidence="2" id="KW-0547">Nucleotide-binding</keyword>
<dbReference type="Proteomes" id="UP000826014">
    <property type="component" value="Chromosome"/>
</dbReference>
<comment type="subcellular location">
    <subcellularLocation>
        <location evidence="2">Cytoplasm</location>
    </subcellularLocation>
    <text evidence="2">Binds to ribosomes.</text>
</comment>
<dbReference type="InterPro" id="IPR042116">
    <property type="entry name" value="TypA/BipA_C"/>
</dbReference>
<accession>A0ABX8V5R4</accession>
<keyword evidence="2" id="KW-0820">tRNA-binding</keyword>
<comment type="subunit">
    <text evidence="2">Monomer.</text>
</comment>
<keyword evidence="2" id="KW-0699">rRNA-binding</keyword>
<dbReference type="Gene3D" id="2.40.50.250">
    <property type="entry name" value="bipa protein"/>
    <property type="match status" value="1"/>
</dbReference>
<dbReference type="PRINTS" id="PR00315">
    <property type="entry name" value="ELONGATNFCT"/>
</dbReference>
<evidence type="ECO:0000256" key="2">
    <source>
        <dbReference type="HAMAP-Rule" id="MF_00849"/>
    </source>
</evidence>
<dbReference type="InterPro" id="IPR035651">
    <property type="entry name" value="BipA_V"/>
</dbReference>
<dbReference type="PANTHER" id="PTHR42908:SF8">
    <property type="entry name" value="TR-TYPE G DOMAIN-CONTAINING PROTEIN"/>
    <property type="match status" value="1"/>
</dbReference>
<dbReference type="InterPro" id="IPR000640">
    <property type="entry name" value="EFG_V-like"/>
</dbReference>
<feature type="domain" description="Tr-type G" evidence="3">
    <location>
        <begin position="11"/>
        <end position="206"/>
    </location>
</feature>
<dbReference type="InterPro" id="IPR047042">
    <property type="entry name" value="BipA_II"/>
</dbReference>
<dbReference type="Pfam" id="PF00679">
    <property type="entry name" value="EFG_C"/>
    <property type="match status" value="1"/>
</dbReference>
<dbReference type="SUPFAM" id="SSF54980">
    <property type="entry name" value="EF-G C-terminal domain-like"/>
    <property type="match status" value="2"/>
</dbReference>
<dbReference type="NCBIfam" id="TIGR01394">
    <property type="entry name" value="TypA_BipA"/>
    <property type="match status" value="1"/>
</dbReference>
<protein>
    <recommendedName>
        <fullName evidence="2">Large ribosomal subunit assembly factor BipA</fullName>
        <ecNumber evidence="2">3.6.5.-</ecNumber>
    </recommendedName>
    <alternativeName>
        <fullName evidence="2">GTP-binding protein BipA</fullName>
    </alternativeName>
</protein>
<evidence type="ECO:0000256" key="1">
    <source>
        <dbReference type="ARBA" id="ARBA00023134"/>
    </source>
</evidence>
<gene>
    <name evidence="2" type="primary">bipA</name>
    <name evidence="4" type="ORF">RHABOEDO_001018</name>
</gene>
<dbReference type="HAMAP" id="MF_00849">
    <property type="entry name" value="BipA"/>
    <property type="match status" value="1"/>
</dbReference>
<dbReference type="Pfam" id="PF00009">
    <property type="entry name" value="GTP_EFTU"/>
    <property type="match status" value="1"/>
</dbReference>
<dbReference type="PROSITE" id="PS51722">
    <property type="entry name" value="G_TR_2"/>
    <property type="match status" value="1"/>
</dbReference>
<keyword evidence="5" id="KW-1185">Reference proteome</keyword>
<dbReference type="PANTHER" id="PTHR42908">
    <property type="entry name" value="TRANSLATION ELONGATION FACTOR-RELATED"/>
    <property type="match status" value="1"/>
</dbReference>
<dbReference type="SUPFAM" id="SSF52540">
    <property type="entry name" value="P-loop containing nucleoside triphosphate hydrolases"/>
    <property type="match status" value="1"/>
</dbReference>
<evidence type="ECO:0000259" key="3">
    <source>
        <dbReference type="PROSITE" id="PS51722"/>
    </source>
</evidence>
<dbReference type="PROSITE" id="PS00301">
    <property type="entry name" value="G_TR_1"/>
    <property type="match status" value="1"/>
</dbReference>
<keyword evidence="2" id="KW-0378">Hydrolase</keyword>
<dbReference type="InterPro" id="IPR031157">
    <property type="entry name" value="G_TR_CS"/>
</dbReference>
<dbReference type="EC" id="3.6.5.-" evidence="2"/>
<dbReference type="InterPro" id="IPR048876">
    <property type="entry name" value="BipA_C"/>
</dbReference>
<evidence type="ECO:0000313" key="4">
    <source>
        <dbReference type="EMBL" id="QYF48800.1"/>
    </source>
</evidence>
<comment type="function">
    <text evidence="2">A 50S ribosomal subunit assembly protein with GTPase activity, required for 50S subunit assembly at low temperatures, may also play a role in translation. Binds GTP and analogs. Binds the 70S ribosome between the 30S and 50S subunits, in a similar position as ribosome-bound EF-G; it contacts a number of ribosomal proteins, both rRNAs and the A-site tRNA.</text>
</comment>
<dbReference type="NCBIfam" id="TIGR00231">
    <property type="entry name" value="small_GTP"/>
    <property type="match status" value="1"/>
</dbReference>
<feature type="binding site" evidence="2">
    <location>
        <begin position="23"/>
        <end position="28"/>
    </location>
    <ligand>
        <name>GTP</name>
        <dbReference type="ChEBI" id="CHEBI:37565"/>
    </ligand>
</feature>
<sequence>MSYSKKIRDPKKIRNIAIIAHIDHGKTTLLDSLLKQSNIFRENEATAERMMDNYDQEKERGITIFAKHTSIEFDEFKINIIDTPGHADFSGEVERVLGMVNSVLLLIDAQEGPMPQTRFVLAQALKIGLKPIVVLNKIDRPHANPDRALDLTFDLFVELGANDQQLEFPICYASGLSGFAAREPNDPRVNMRPLFEMIIQNVSPPPGSLELPFLMQASTLSYDDFVGRQACGRILEGKIAKGQTISKIDMNGHTSLHKVTRIEGYHGLKKVEVDEAGVGDIVCISGIAEITIGDTLCDPSHIVRLPPIILAEPTLSVELMVNNSPFVGKDGKHVTMNKIRERLAQEKLANISLKIEDHFRDDAVRVCGRGELHLAVLIEAMRREGYEFTICKPQVILKEFEGVQHEPFENVHIEVPQEFSGSVIEELSRRKAEMRSLSTNEHDITSLEFLVPTRGLMGYRNDFLTMTKGLGILTSVFDSYAPWKGHIEGRPKGVLISNGPGKVTGYASFSIQNRGTLFVAPGDDVYEGMIVGENNRDNDLVVNIVRGKQLTNVRASGTDENIILSPPRKFTLEQAIDFIEDDELIETTPHFIRLRKKHLLENERKRA</sequence>
<comment type="catalytic activity">
    <reaction evidence="2">
        <text>GTP + H2O = GDP + phosphate + H(+)</text>
        <dbReference type="Rhea" id="RHEA:19669"/>
        <dbReference type="ChEBI" id="CHEBI:15377"/>
        <dbReference type="ChEBI" id="CHEBI:15378"/>
        <dbReference type="ChEBI" id="CHEBI:37565"/>
        <dbReference type="ChEBI" id="CHEBI:43474"/>
        <dbReference type="ChEBI" id="CHEBI:58189"/>
    </reaction>
</comment>
<dbReference type="Gene3D" id="3.40.50.300">
    <property type="entry name" value="P-loop containing nucleotide triphosphate hydrolases"/>
    <property type="match status" value="1"/>
</dbReference>
<dbReference type="Gene3D" id="3.30.70.870">
    <property type="entry name" value="Elongation Factor G (Translational Gtpase), domain 3"/>
    <property type="match status" value="1"/>
</dbReference>
<dbReference type="InterPro" id="IPR027417">
    <property type="entry name" value="P-loop_NTPase"/>
</dbReference>